<gene>
    <name evidence="2" type="ORF">TRIADDRAFT_54497</name>
</gene>
<keyword evidence="1" id="KW-1133">Transmembrane helix</keyword>
<dbReference type="HOGENOM" id="CLU_1416850_0_0_1"/>
<evidence type="ECO:0000256" key="1">
    <source>
        <dbReference type="SAM" id="Phobius"/>
    </source>
</evidence>
<sequence length="192" mass="21996">MSGSKQNFSILNVVSQRTFLAMMMFMLSINLYGVLHCHGRSIIIKRDTPEMFPLENKFIQPEVCIDGGNIANDYLHQIRQQNKCAIIQETKYFRIHYDDFGYPTPTGFMAKTCLPINCGDTEDVSKNCRNYVNMTSHPLYIRYSDNQVGVTQYLSVANCIIPPTNKTVIFGTLQSNKTIEFLDNEVNTINTW</sequence>
<dbReference type="EMBL" id="DS985243">
    <property type="protein sequence ID" value="EDV26466.1"/>
    <property type="molecule type" value="Genomic_DNA"/>
</dbReference>
<keyword evidence="1" id="KW-0472">Membrane</keyword>
<dbReference type="CTD" id="6752215"/>
<keyword evidence="1" id="KW-0812">Transmembrane</keyword>
<dbReference type="Proteomes" id="UP000009022">
    <property type="component" value="Unassembled WGS sequence"/>
</dbReference>
<protein>
    <submittedName>
        <fullName evidence="2">Uncharacterized protein</fullName>
    </submittedName>
</protein>
<name>B3RS74_TRIAD</name>
<feature type="transmembrane region" description="Helical" evidence="1">
    <location>
        <begin position="20"/>
        <end position="37"/>
    </location>
</feature>
<keyword evidence="3" id="KW-1185">Reference proteome</keyword>
<dbReference type="InParanoid" id="B3RS74"/>
<dbReference type="KEGG" id="tad:TRIADDRAFT_54497"/>
<proteinExistence type="predicted"/>
<reference evidence="2 3" key="1">
    <citation type="journal article" date="2008" name="Nature">
        <title>The Trichoplax genome and the nature of placozoans.</title>
        <authorList>
            <person name="Srivastava M."/>
            <person name="Begovic E."/>
            <person name="Chapman J."/>
            <person name="Putnam N.H."/>
            <person name="Hellsten U."/>
            <person name="Kawashima T."/>
            <person name="Kuo A."/>
            <person name="Mitros T."/>
            <person name="Salamov A."/>
            <person name="Carpenter M.L."/>
            <person name="Signorovitch A.Y."/>
            <person name="Moreno M.A."/>
            <person name="Kamm K."/>
            <person name="Grimwood J."/>
            <person name="Schmutz J."/>
            <person name="Shapiro H."/>
            <person name="Grigoriev I.V."/>
            <person name="Buss L.W."/>
            <person name="Schierwater B."/>
            <person name="Dellaporta S.L."/>
            <person name="Rokhsar D.S."/>
        </authorList>
    </citation>
    <scope>NUCLEOTIDE SEQUENCE [LARGE SCALE GENOMIC DNA]</scope>
    <source>
        <strain evidence="2 3">Grell-BS-1999</strain>
    </source>
</reference>
<accession>B3RS74</accession>
<dbReference type="AlphaFoldDB" id="B3RS74"/>
<organism evidence="2 3">
    <name type="scientific">Trichoplax adhaerens</name>
    <name type="common">Trichoplax reptans</name>
    <dbReference type="NCBI Taxonomy" id="10228"/>
    <lineage>
        <taxon>Eukaryota</taxon>
        <taxon>Metazoa</taxon>
        <taxon>Placozoa</taxon>
        <taxon>Uniplacotomia</taxon>
        <taxon>Trichoplacea</taxon>
        <taxon>Trichoplacidae</taxon>
        <taxon>Trichoplax</taxon>
    </lineage>
</organism>
<dbReference type="RefSeq" id="XP_002110462.1">
    <property type="nucleotide sequence ID" value="XM_002110426.1"/>
</dbReference>
<dbReference type="GeneID" id="6752215"/>
<evidence type="ECO:0000313" key="3">
    <source>
        <dbReference type="Proteomes" id="UP000009022"/>
    </source>
</evidence>
<evidence type="ECO:0000313" key="2">
    <source>
        <dbReference type="EMBL" id="EDV26466.1"/>
    </source>
</evidence>